<evidence type="ECO:0000313" key="9">
    <source>
        <dbReference type="EMBL" id="KAJ6625683.1"/>
    </source>
</evidence>
<dbReference type="FunFam" id="2.130.10.10:FF:002234">
    <property type="entry name" value="F-box-like/WD repeat-containing protein TBL1XR1"/>
    <property type="match status" value="1"/>
</dbReference>
<dbReference type="SMART" id="SM00320">
    <property type="entry name" value="WD40"/>
    <property type="match status" value="8"/>
</dbReference>
<gene>
    <name evidence="9" type="primary">ebi_7</name>
    <name evidence="9" type="ORF">Bhyg_16311</name>
</gene>
<dbReference type="InterPro" id="IPR020472">
    <property type="entry name" value="WD40_PAC1"/>
</dbReference>
<dbReference type="InterPro" id="IPR001680">
    <property type="entry name" value="WD40_rpt"/>
</dbReference>
<dbReference type="PROSITE" id="PS00678">
    <property type="entry name" value="WD_REPEATS_1"/>
    <property type="match status" value="1"/>
</dbReference>
<feature type="repeat" description="WD" evidence="7">
    <location>
        <begin position="239"/>
        <end position="289"/>
    </location>
</feature>
<reference evidence="9" key="1">
    <citation type="submission" date="2022-07" db="EMBL/GenBank/DDBJ databases">
        <authorList>
            <person name="Trinca V."/>
            <person name="Uliana J.V.C."/>
            <person name="Torres T.T."/>
            <person name="Ward R.J."/>
            <person name="Monesi N."/>
        </authorList>
    </citation>
    <scope>NUCLEOTIDE SEQUENCE</scope>
    <source>
        <strain evidence="9">HSMRA1968</strain>
        <tissue evidence="9">Whole embryos</tissue>
    </source>
</reference>
<feature type="repeat" description="WD" evidence="7">
    <location>
        <begin position="290"/>
        <end position="331"/>
    </location>
</feature>
<dbReference type="CDD" id="cd00200">
    <property type="entry name" value="WD40"/>
    <property type="match status" value="1"/>
</dbReference>
<keyword evidence="5" id="KW-0539">Nucleus</keyword>
<keyword evidence="2 7" id="KW-0853">WD repeat</keyword>
<dbReference type="GO" id="GO:0000118">
    <property type="term" value="C:histone deacetylase complex"/>
    <property type="evidence" value="ECO:0007669"/>
    <property type="project" value="TreeGrafter"/>
</dbReference>
<dbReference type="EMBL" id="WJQU01003336">
    <property type="protein sequence ID" value="KAJ6625683.1"/>
    <property type="molecule type" value="Genomic_DNA"/>
</dbReference>
<dbReference type="GO" id="GO:0006357">
    <property type="term" value="P:regulation of transcription by RNA polymerase II"/>
    <property type="evidence" value="ECO:0007669"/>
    <property type="project" value="TreeGrafter"/>
</dbReference>
<feature type="compositionally biased region" description="Polar residues" evidence="8">
    <location>
        <begin position="1"/>
        <end position="16"/>
    </location>
</feature>
<dbReference type="SUPFAM" id="SSF117289">
    <property type="entry name" value="Nucleoporin domain"/>
    <property type="match status" value="1"/>
</dbReference>
<evidence type="ECO:0000256" key="7">
    <source>
        <dbReference type="PROSITE-ProRule" id="PRU00221"/>
    </source>
</evidence>
<feature type="repeat" description="WD" evidence="7">
    <location>
        <begin position="114"/>
        <end position="155"/>
    </location>
</feature>
<evidence type="ECO:0000256" key="8">
    <source>
        <dbReference type="SAM" id="MobiDB-lite"/>
    </source>
</evidence>
<dbReference type="PRINTS" id="PR00320">
    <property type="entry name" value="GPROTEINBRPT"/>
</dbReference>
<dbReference type="SUPFAM" id="SSF50978">
    <property type="entry name" value="WD40 repeat-like"/>
    <property type="match status" value="1"/>
</dbReference>
<feature type="repeat" description="WD" evidence="7">
    <location>
        <begin position="197"/>
        <end position="238"/>
    </location>
</feature>
<evidence type="ECO:0000313" key="10">
    <source>
        <dbReference type="Proteomes" id="UP001151699"/>
    </source>
</evidence>
<dbReference type="InterPro" id="IPR036322">
    <property type="entry name" value="WD40_repeat_dom_sf"/>
</dbReference>
<organism evidence="9 10">
    <name type="scientific">Pseudolycoriella hygida</name>
    <dbReference type="NCBI Taxonomy" id="35572"/>
    <lineage>
        <taxon>Eukaryota</taxon>
        <taxon>Metazoa</taxon>
        <taxon>Ecdysozoa</taxon>
        <taxon>Arthropoda</taxon>
        <taxon>Hexapoda</taxon>
        <taxon>Insecta</taxon>
        <taxon>Pterygota</taxon>
        <taxon>Neoptera</taxon>
        <taxon>Endopterygota</taxon>
        <taxon>Diptera</taxon>
        <taxon>Nematocera</taxon>
        <taxon>Sciaroidea</taxon>
        <taxon>Sciaridae</taxon>
        <taxon>Pseudolycoriella</taxon>
    </lineage>
</organism>
<dbReference type="PANTHER" id="PTHR22846">
    <property type="entry name" value="WD40 REPEAT PROTEIN"/>
    <property type="match status" value="1"/>
</dbReference>
<evidence type="ECO:0000256" key="2">
    <source>
        <dbReference type="ARBA" id="ARBA00022574"/>
    </source>
</evidence>
<feature type="region of interest" description="Disordered" evidence="8">
    <location>
        <begin position="1"/>
        <end position="22"/>
    </location>
</feature>
<evidence type="ECO:0000256" key="3">
    <source>
        <dbReference type="ARBA" id="ARBA00022737"/>
    </source>
</evidence>
<sequence>MDIDQNSELKSPQATMFSGHDSEVSLSNWNTGTDLWGSRFGDSSAQNWNMSNNLTNPNPVILSHISPFAHEGETEEANAVYSLDWNPTGTLLATGSGDGCVRMWTKDGWLVSTFDEHKGPVSDIKWSKHGNYILSAGIDGTTIVWDEASGQRIQQFPFHTEAVFAVDWKANNVFTSCSADKRILVCALGRNRPVLSFQGHTHNVNCIQWDPTGQVLASGSSDKTIKFWSMRKDTCERDLQAHSNEVYTLKWSPTGPGTANPNMDLLLASASFDCTVRLWDAEYGTCTHTLTKHTQPVYSIEFSPDGKYLASGSLDNYVYIWNVQSGQLIHSYKGTGFIVEVCWNSRGSKVGAASNDGNVFVLDLQAGAGNRRVEIPSSNVTVLRGHEKEVITCKWNPTIDLLTSASRDRTARIWHIFDNPTIPNHSGLYQHSQHEQEDRTIEAREALEKLNLV</sequence>
<dbReference type="PROSITE" id="PS50294">
    <property type="entry name" value="WD_REPEATS_REGION"/>
    <property type="match status" value="6"/>
</dbReference>
<dbReference type="Proteomes" id="UP001151699">
    <property type="component" value="Unassembled WGS sequence"/>
</dbReference>
<name>A0A9Q0RU87_9DIPT</name>
<dbReference type="InterPro" id="IPR015943">
    <property type="entry name" value="WD40/YVTN_repeat-like_dom_sf"/>
</dbReference>
<evidence type="ECO:0000256" key="6">
    <source>
        <dbReference type="ARBA" id="ARBA00025741"/>
    </source>
</evidence>
<comment type="similarity">
    <text evidence="6">Belongs to the WD repeat EBI family.</text>
</comment>
<dbReference type="PROSITE" id="PS50082">
    <property type="entry name" value="WD_REPEATS_2"/>
    <property type="match status" value="6"/>
</dbReference>
<dbReference type="InterPro" id="IPR045183">
    <property type="entry name" value="Ebi-like"/>
</dbReference>
<comment type="subcellular location">
    <subcellularLocation>
        <location evidence="1">Nucleus</location>
    </subcellularLocation>
</comment>
<keyword evidence="4" id="KW-0833">Ubl conjugation pathway</keyword>
<proteinExistence type="inferred from homology"/>
<dbReference type="PANTHER" id="PTHR22846:SF2">
    <property type="entry name" value="F-BOX-LIKE_WD REPEAT-CONTAINING PROTEIN EBI"/>
    <property type="match status" value="1"/>
</dbReference>
<evidence type="ECO:0000256" key="4">
    <source>
        <dbReference type="ARBA" id="ARBA00022786"/>
    </source>
</evidence>
<keyword evidence="10" id="KW-1185">Reference proteome</keyword>
<evidence type="ECO:0000256" key="5">
    <source>
        <dbReference type="ARBA" id="ARBA00023242"/>
    </source>
</evidence>
<evidence type="ECO:0000256" key="1">
    <source>
        <dbReference type="ARBA" id="ARBA00004123"/>
    </source>
</evidence>
<feature type="repeat" description="WD" evidence="7">
    <location>
        <begin position="73"/>
        <end position="104"/>
    </location>
</feature>
<comment type="caution">
    <text evidence="9">The sequence shown here is derived from an EMBL/GenBank/DDBJ whole genome shotgun (WGS) entry which is preliminary data.</text>
</comment>
<dbReference type="InterPro" id="IPR019775">
    <property type="entry name" value="WD40_repeat_CS"/>
</dbReference>
<accession>A0A9Q0RU87</accession>
<dbReference type="Pfam" id="PF00400">
    <property type="entry name" value="WD40"/>
    <property type="match status" value="7"/>
</dbReference>
<dbReference type="OrthoDB" id="1367865at2759"/>
<dbReference type="GO" id="GO:0003714">
    <property type="term" value="F:transcription corepressor activity"/>
    <property type="evidence" value="ECO:0007669"/>
    <property type="project" value="InterPro"/>
</dbReference>
<protein>
    <submittedName>
        <fullName evidence="9">F-box-like/WD repeat-containing protein ebi</fullName>
    </submittedName>
</protein>
<dbReference type="AlphaFoldDB" id="A0A9Q0RU87"/>
<keyword evidence="3" id="KW-0677">Repeat</keyword>
<dbReference type="Gene3D" id="2.130.10.10">
    <property type="entry name" value="YVTN repeat-like/Quinoprotein amine dehydrogenase"/>
    <property type="match status" value="2"/>
</dbReference>
<feature type="repeat" description="WD" evidence="7">
    <location>
        <begin position="383"/>
        <end position="416"/>
    </location>
</feature>